<reference evidence="3" key="1">
    <citation type="submission" date="2017-04" db="EMBL/GenBank/DDBJ databases">
        <authorList>
            <person name="Varghese N."/>
            <person name="Submissions S."/>
        </authorList>
    </citation>
    <scope>NUCLEOTIDE SEQUENCE [LARGE SCALE GENOMIC DNA]</scope>
    <source>
        <strain evidence="3">B4P</strain>
    </source>
</reference>
<dbReference type="AlphaFoldDB" id="A0A1X7G7U9"/>
<accession>A0A1X7G7U9</accession>
<keyword evidence="1" id="KW-1133">Transmembrane helix</keyword>
<keyword evidence="1" id="KW-0812">Transmembrane</keyword>
<protein>
    <submittedName>
        <fullName evidence="2">Uncharacterized protein</fullName>
    </submittedName>
</protein>
<keyword evidence="3" id="KW-1185">Reference proteome</keyword>
<feature type="transmembrane region" description="Helical" evidence="1">
    <location>
        <begin position="43"/>
        <end position="61"/>
    </location>
</feature>
<organism evidence="2 3">
    <name type="scientific">Xaviernesmea oryzae</name>
    <dbReference type="NCBI Taxonomy" id="464029"/>
    <lineage>
        <taxon>Bacteria</taxon>
        <taxon>Pseudomonadati</taxon>
        <taxon>Pseudomonadota</taxon>
        <taxon>Alphaproteobacteria</taxon>
        <taxon>Hyphomicrobiales</taxon>
        <taxon>Rhizobiaceae</taxon>
        <taxon>Rhizobium/Agrobacterium group</taxon>
        <taxon>Xaviernesmea</taxon>
    </lineage>
</organism>
<proteinExistence type="predicted"/>
<name>A0A1X7G7U9_9HYPH</name>
<dbReference type="STRING" id="464029.SAMN02982989_3376"/>
<dbReference type="EMBL" id="FXAF01000011">
    <property type="protein sequence ID" value="SMF65564.1"/>
    <property type="molecule type" value="Genomic_DNA"/>
</dbReference>
<keyword evidence="1" id="KW-0472">Membrane</keyword>
<sequence>MRDCTIRAFDGCSCAPGECRSRAIDLGRFQKRAEPPFPPCSRIALAFVAWFAVSAAILITINELRDMDRRQQQEARI</sequence>
<dbReference type="Proteomes" id="UP000192903">
    <property type="component" value="Unassembled WGS sequence"/>
</dbReference>
<dbReference type="OrthoDB" id="8400711at2"/>
<evidence type="ECO:0000313" key="2">
    <source>
        <dbReference type="EMBL" id="SMF65564.1"/>
    </source>
</evidence>
<evidence type="ECO:0000256" key="1">
    <source>
        <dbReference type="SAM" id="Phobius"/>
    </source>
</evidence>
<gene>
    <name evidence="2" type="ORF">SAMN02982989_3376</name>
</gene>
<dbReference type="RefSeq" id="WP_085424085.1">
    <property type="nucleotide sequence ID" value="NZ_FXAF01000011.1"/>
</dbReference>
<evidence type="ECO:0000313" key="3">
    <source>
        <dbReference type="Proteomes" id="UP000192903"/>
    </source>
</evidence>